<accession>A0A031JUX8</accession>
<dbReference type="GO" id="GO:0005992">
    <property type="term" value="P:trehalose biosynthetic process"/>
    <property type="evidence" value="ECO:0007669"/>
    <property type="project" value="UniProtKB-UniRule"/>
</dbReference>
<keyword evidence="9 14" id="KW-0326">Glycosidase</keyword>
<evidence type="ECO:0000313" key="23">
    <source>
        <dbReference type="Proteomes" id="UP000094626"/>
    </source>
</evidence>
<keyword evidence="20" id="KW-0614">Plasmid</keyword>
<evidence type="ECO:0000256" key="13">
    <source>
        <dbReference type="NCBIfam" id="TIGR02402"/>
    </source>
</evidence>
<dbReference type="Gene3D" id="3.20.20.80">
    <property type="entry name" value="Glycosidases"/>
    <property type="match status" value="1"/>
</dbReference>
<dbReference type="EC" id="3.2.1.141" evidence="4 13"/>
<protein>
    <recommendedName>
        <fullName evidence="5 13">Malto-oligosyltrehalose trehalohydrolase</fullName>
        <shortName evidence="14">MTHase</shortName>
        <ecNumber evidence="4 13">3.2.1.141</ecNumber>
    </recommendedName>
    <alternativeName>
        <fullName evidence="11 14">4-alpha-D-((1-&gt;4)-alpha-D-glucano)trehalose trehalohydrolase</fullName>
    </alternativeName>
    <alternativeName>
        <fullName evidence="10 14">Maltooligosyl trehalose trehalohydrolase</fullName>
    </alternativeName>
</protein>
<keyword evidence="8" id="KW-0119">Carbohydrate metabolism</keyword>
<feature type="binding site" evidence="16">
    <location>
        <begin position="380"/>
        <end position="385"/>
    </location>
    <ligand>
        <name>substrate</name>
    </ligand>
</feature>
<organism evidence="21 22">
    <name type="scientific">Novosphingobium resinovorum</name>
    <dbReference type="NCBI Taxonomy" id="158500"/>
    <lineage>
        <taxon>Bacteria</taxon>
        <taxon>Pseudomonadati</taxon>
        <taxon>Pseudomonadota</taxon>
        <taxon>Alphaproteobacteria</taxon>
        <taxon>Sphingomonadales</taxon>
        <taxon>Sphingomonadaceae</taxon>
        <taxon>Novosphingobium</taxon>
    </lineage>
</organism>
<dbReference type="eggNOG" id="COG0296">
    <property type="taxonomic scope" value="Bacteria"/>
</dbReference>
<evidence type="ECO:0000256" key="8">
    <source>
        <dbReference type="ARBA" id="ARBA00023277"/>
    </source>
</evidence>
<name>A0A031JUX8_9SPHN</name>
<dbReference type="CDD" id="cd11325">
    <property type="entry name" value="AmyAc_GTHase"/>
    <property type="match status" value="1"/>
</dbReference>
<geneLocation type="plasmid" evidence="20 23">
    <name>pSA1</name>
</geneLocation>
<dbReference type="PATRIC" id="fig|158500.4.peg.3448"/>
<dbReference type="AlphaFoldDB" id="A0A031JUX8"/>
<comment type="subcellular location">
    <subcellularLocation>
        <location evidence="1 15">Cytoplasm</location>
    </subcellularLocation>
</comment>
<comment type="pathway">
    <text evidence="2 14">Glycan biosynthesis; trehalose biosynthesis.</text>
</comment>
<dbReference type="Gene3D" id="2.60.40.10">
    <property type="entry name" value="Immunoglobulins"/>
    <property type="match status" value="1"/>
</dbReference>
<comment type="similarity">
    <text evidence="3 14">Belongs to the glycosyl hydrolase 13 family.</text>
</comment>
<dbReference type="PIRSF" id="PIRSF006337">
    <property type="entry name" value="Trehalose_TreZ"/>
    <property type="match status" value="1"/>
</dbReference>
<reference evidence="20" key="2">
    <citation type="submission" date="2016-08" db="EMBL/GenBank/DDBJ databases">
        <authorList>
            <person name="Seilhamer J.J."/>
        </authorList>
    </citation>
    <scope>NUCLEOTIDE SEQUENCE [LARGE SCALE GENOMIC DNA]</scope>
    <source>
        <strain evidence="20">SA1</strain>
        <plasmid evidence="20">pSA1</plasmid>
    </source>
</reference>
<dbReference type="Pfam" id="PF00128">
    <property type="entry name" value="Alpha-amylase"/>
    <property type="match status" value="1"/>
</dbReference>
<evidence type="ECO:0000256" key="1">
    <source>
        <dbReference type="ARBA" id="ARBA00004496"/>
    </source>
</evidence>
<evidence type="ECO:0000256" key="12">
    <source>
        <dbReference type="ARBA" id="ARBA00034013"/>
    </source>
</evidence>
<dbReference type="InterPro" id="IPR044901">
    <property type="entry name" value="Trehalose_TreZ_E-set_sf"/>
</dbReference>
<evidence type="ECO:0000313" key="22">
    <source>
        <dbReference type="Proteomes" id="UP000024329"/>
    </source>
</evidence>
<sequence>MATHWGAQPLGDGRWRFGLWAPDAEEARLEVGGMAMPAQSAGQGWWLFEGEAAAGDAYRWVIEGTPYPDPAARAQIGDVHGPSMLVDPATYHWRHEWPGRPWHEAIVYELHLGTFTEEGTFAAAITELPRLADLGVTMIEIMPVAQFEGDRGWGYDGVLPFAPHPAYGTPDEMRALVDAAHSHGIAVMLDVVYNHFGPSGNYLGAWCPSFFHPERASPWGAGIAFEAPAVREYFIANALHWLDEYRLDGLRLDAVHAIEDHSETHFLDELAARIRSRDFGRPIHLVTEDERNLARYFTVDAPYDGTWNDDWHHAVHCLLTGEEESYYAPFAVDPVADIATALADGYVEQGQPRENGEDTPRGEPSTHLPRTAFVNFLGNHDQVGNRARGERLHHLATDRHAYRVMTALTLLTPFTPMLFMGDEFLTDAPFQFFVDFKGDLADAVRKGRAQEFARFSSFGGEVPDPVAPETFMASSIGRPVRADQQEHEAFVRELLDLRRTHVTPLLARNPQPIAAVRQEGSGIGAQWSFAPGTLRLRAELGGSTTPFESLSGPILLLADASSPFALSMTVSPE</sequence>
<dbReference type="Gene3D" id="1.10.10.760">
    <property type="entry name" value="E-set domains of sugar-utilizing enzymes"/>
    <property type="match status" value="1"/>
</dbReference>
<evidence type="ECO:0000256" key="6">
    <source>
        <dbReference type="ARBA" id="ARBA00022490"/>
    </source>
</evidence>
<dbReference type="Proteomes" id="UP000024329">
    <property type="component" value="Unassembled WGS sequence"/>
</dbReference>
<dbReference type="InterPro" id="IPR012768">
    <property type="entry name" value="Trehalose_TreZ"/>
</dbReference>
<evidence type="ECO:0000256" key="3">
    <source>
        <dbReference type="ARBA" id="ARBA00008061"/>
    </source>
</evidence>
<dbReference type="InterPro" id="IPR006047">
    <property type="entry name" value="GH13_cat_dom"/>
</dbReference>
<evidence type="ECO:0000256" key="15">
    <source>
        <dbReference type="PIRSR" id="PIRSR006337-1"/>
    </source>
</evidence>
<evidence type="ECO:0000256" key="9">
    <source>
        <dbReference type="ARBA" id="ARBA00023295"/>
    </source>
</evidence>
<evidence type="ECO:0000256" key="11">
    <source>
        <dbReference type="ARBA" id="ARBA00033284"/>
    </source>
</evidence>
<feature type="binding site" evidence="16">
    <location>
        <begin position="251"/>
        <end position="256"/>
    </location>
    <ligand>
        <name>substrate</name>
    </ligand>
</feature>
<feature type="active site" description="Proton donor" evidence="15">
    <location>
        <position position="288"/>
    </location>
</feature>
<comment type="catalytic activity">
    <reaction evidence="12 14">
        <text>hydrolysis of (1-&gt;4)-alpha-D-glucosidic linkage in 4-alpha-D-[(1-&gt;4)-alpha-D-glucanosyl]n trehalose to yield trehalose and (1-&gt;4)-alpha-D-glucan.</text>
        <dbReference type="EC" id="3.2.1.141"/>
    </reaction>
</comment>
<dbReference type="SUPFAM" id="SSF81296">
    <property type="entry name" value="E set domains"/>
    <property type="match status" value="1"/>
</dbReference>
<dbReference type="InterPro" id="IPR013783">
    <property type="entry name" value="Ig-like_fold"/>
</dbReference>
<gene>
    <name evidence="20" type="ORF">BES08_21770</name>
    <name evidence="21" type="ORF">BV97_03380</name>
</gene>
<evidence type="ECO:0000259" key="19">
    <source>
        <dbReference type="SMART" id="SM00642"/>
    </source>
</evidence>
<dbReference type="GO" id="GO:0005737">
    <property type="term" value="C:cytoplasm"/>
    <property type="evidence" value="ECO:0007669"/>
    <property type="project" value="UniProtKB-SubCell"/>
</dbReference>
<dbReference type="Proteomes" id="UP000094626">
    <property type="component" value="Plasmid pSA1"/>
</dbReference>
<evidence type="ECO:0000256" key="10">
    <source>
        <dbReference type="ARBA" id="ARBA00032057"/>
    </source>
</evidence>
<proteinExistence type="inferred from homology"/>
<dbReference type="SUPFAM" id="SSF51445">
    <property type="entry name" value="(Trans)glycosidases"/>
    <property type="match status" value="1"/>
</dbReference>
<evidence type="ECO:0000256" key="18">
    <source>
        <dbReference type="SAM" id="MobiDB-lite"/>
    </source>
</evidence>
<keyword evidence="23" id="KW-1185">Reference proteome</keyword>
<dbReference type="RefSeq" id="WP_036527122.1">
    <property type="nucleotide sequence ID" value="NZ_CP017076.1"/>
</dbReference>
<evidence type="ECO:0000313" key="20">
    <source>
        <dbReference type="EMBL" id="AOR79451.1"/>
    </source>
</evidence>
<dbReference type="UniPathway" id="UPA00299"/>
<dbReference type="InterPro" id="IPR017853">
    <property type="entry name" value="GH"/>
</dbReference>
<evidence type="ECO:0000256" key="2">
    <source>
        <dbReference type="ARBA" id="ARBA00005199"/>
    </source>
</evidence>
<dbReference type="KEGG" id="nre:BES08_21770"/>
<dbReference type="CDD" id="cd02853">
    <property type="entry name" value="E_set_MTHase_like_N"/>
    <property type="match status" value="1"/>
</dbReference>
<evidence type="ECO:0000256" key="4">
    <source>
        <dbReference type="ARBA" id="ARBA00012268"/>
    </source>
</evidence>
<feature type="domain" description="Glycosyl hydrolase family 13 catalytic" evidence="19">
    <location>
        <begin position="109"/>
        <end position="454"/>
    </location>
</feature>
<feature type="binding site" evidence="16">
    <location>
        <begin position="309"/>
        <end position="313"/>
    </location>
    <ligand>
        <name>substrate</name>
    </ligand>
</feature>
<evidence type="ECO:0000256" key="17">
    <source>
        <dbReference type="PIRSR" id="PIRSR006337-3"/>
    </source>
</evidence>
<feature type="region of interest" description="Disordered" evidence="18">
    <location>
        <begin position="349"/>
        <end position="368"/>
    </location>
</feature>
<dbReference type="EMBL" id="JFYZ01000016">
    <property type="protein sequence ID" value="EZP80613.1"/>
    <property type="molecule type" value="Genomic_DNA"/>
</dbReference>
<evidence type="ECO:0000256" key="5">
    <source>
        <dbReference type="ARBA" id="ARBA00015938"/>
    </source>
</evidence>
<dbReference type="GO" id="GO:0033942">
    <property type="term" value="F:4-alpha-D-(1-&gt;4)-alpha-D-glucanotrehalose trehalohydrolase activity"/>
    <property type="evidence" value="ECO:0007669"/>
    <property type="project" value="UniProtKB-EC"/>
</dbReference>
<evidence type="ECO:0000256" key="14">
    <source>
        <dbReference type="PIRNR" id="PIRNR006337"/>
    </source>
</evidence>
<evidence type="ECO:0000256" key="7">
    <source>
        <dbReference type="ARBA" id="ARBA00022801"/>
    </source>
</evidence>
<evidence type="ECO:0000256" key="16">
    <source>
        <dbReference type="PIRSR" id="PIRSR006337-2"/>
    </source>
</evidence>
<dbReference type="EMBL" id="CP017076">
    <property type="protein sequence ID" value="AOR79451.1"/>
    <property type="molecule type" value="Genomic_DNA"/>
</dbReference>
<dbReference type="OrthoDB" id="9800174at2"/>
<dbReference type="InterPro" id="IPR014756">
    <property type="entry name" value="Ig_E-set"/>
</dbReference>
<dbReference type="PANTHER" id="PTHR43651:SF11">
    <property type="entry name" value="MALTO-OLIGOSYLTREHALOSE TREHALOHYDROLASE"/>
    <property type="match status" value="1"/>
</dbReference>
<feature type="active site" description="Nucleophile" evidence="15">
    <location>
        <position position="253"/>
    </location>
</feature>
<reference evidence="23" key="3">
    <citation type="journal article" date="2017" name="J. Biotechnol.">
        <title>Complete genome sequence of Novosphingobium resinovorum SA1, a versatile xenobiotic-degrading bacterium capable of utilizing sulfanilic acid.</title>
        <authorList>
            <person name="Hegedus B."/>
            <person name="Kos P.B."/>
            <person name="Balint B."/>
            <person name="Maroti G."/>
            <person name="Gan H.M."/>
            <person name="Perei K."/>
            <person name="Rakhely G."/>
        </authorList>
    </citation>
    <scope>NUCLEOTIDE SEQUENCE [LARGE SCALE GENOMIC DNA]</scope>
    <source>
        <strain evidence="23">SA1</strain>
    </source>
</reference>
<dbReference type="PANTHER" id="PTHR43651">
    <property type="entry name" value="1,4-ALPHA-GLUCAN-BRANCHING ENZYME"/>
    <property type="match status" value="1"/>
</dbReference>
<reference evidence="21 22" key="1">
    <citation type="submission" date="2014-03" db="EMBL/GenBank/DDBJ databases">
        <title>Whole genome sequence of Novosphingobium resinovorum KF1.</title>
        <authorList>
            <person name="Gan H.M."/>
            <person name="Gan H.Y."/>
            <person name="Chew T.H."/>
            <person name="Savka M.A."/>
        </authorList>
    </citation>
    <scope>NUCLEOTIDE SEQUENCE [LARGE SCALE GENOMIC DNA]</scope>
    <source>
        <strain evidence="21 22">KF1</strain>
    </source>
</reference>
<evidence type="ECO:0000313" key="21">
    <source>
        <dbReference type="EMBL" id="EZP80613.1"/>
    </source>
</evidence>
<keyword evidence="6" id="KW-0963">Cytoplasm</keyword>
<dbReference type="NCBIfam" id="TIGR02402">
    <property type="entry name" value="trehalose_TreZ"/>
    <property type="match status" value="1"/>
</dbReference>
<feature type="site" description="Transition state stabilizer" evidence="17">
    <location>
        <position position="381"/>
    </location>
</feature>
<dbReference type="SMART" id="SM00642">
    <property type="entry name" value="Aamy"/>
    <property type="match status" value="1"/>
</dbReference>
<keyword evidence="7 14" id="KW-0378">Hydrolase</keyword>